<evidence type="ECO:0000259" key="1">
    <source>
        <dbReference type="Pfam" id="PF00557"/>
    </source>
</evidence>
<dbReference type="InterPro" id="IPR036005">
    <property type="entry name" value="Creatinase/aminopeptidase-like"/>
</dbReference>
<dbReference type="Pfam" id="PF00557">
    <property type="entry name" value="Peptidase_M24"/>
    <property type="match status" value="1"/>
</dbReference>
<gene>
    <name evidence="3" type="ORF">ACFSUO_09240</name>
</gene>
<organism evidence="3 4">
    <name type="scientific">Lentibacillus juripiscarius</name>
    <dbReference type="NCBI Taxonomy" id="257446"/>
    <lineage>
        <taxon>Bacteria</taxon>
        <taxon>Bacillati</taxon>
        <taxon>Bacillota</taxon>
        <taxon>Bacilli</taxon>
        <taxon>Bacillales</taxon>
        <taxon>Bacillaceae</taxon>
        <taxon>Lentibacillus</taxon>
    </lineage>
</organism>
<protein>
    <submittedName>
        <fullName evidence="3">M24 family metallopeptidase</fullName>
    </submittedName>
</protein>
<dbReference type="RefSeq" id="WP_382393363.1">
    <property type="nucleotide sequence ID" value="NZ_JBHUNA010000020.1"/>
</dbReference>
<dbReference type="Proteomes" id="UP001597502">
    <property type="component" value="Unassembled WGS sequence"/>
</dbReference>
<dbReference type="PANTHER" id="PTHR46112">
    <property type="entry name" value="AMINOPEPTIDASE"/>
    <property type="match status" value="1"/>
</dbReference>
<comment type="caution">
    <text evidence="3">The sequence shown here is derived from an EMBL/GenBank/DDBJ whole genome shotgun (WGS) entry which is preliminary data.</text>
</comment>
<accession>A0ABW5V934</accession>
<dbReference type="InterPro" id="IPR050659">
    <property type="entry name" value="Peptidase_M24B"/>
</dbReference>
<dbReference type="InterPro" id="IPR000994">
    <property type="entry name" value="Pept_M24"/>
</dbReference>
<keyword evidence="4" id="KW-1185">Reference proteome</keyword>
<feature type="domain" description="Peptidase M24" evidence="1">
    <location>
        <begin position="151"/>
        <end position="359"/>
    </location>
</feature>
<name>A0ABW5V934_9BACI</name>
<dbReference type="PANTHER" id="PTHR46112:SF2">
    <property type="entry name" value="XAA-PRO AMINOPEPTIDASE P-RELATED"/>
    <property type="match status" value="1"/>
</dbReference>
<dbReference type="Pfam" id="PF01321">
    <property type="entry name" value="Creatinase_N"/>
    <property type="match status" value="1"/>
</dbReference>
<dbReference type="Gene3D" id="3.90.230.10">
    <property type="entry name" value="Creatinase/methionine aminopeptidase superfamily"/>
    <property type="match status" value="1"/>
</dbReference>
<dbReference type="SUPFAM" id="SSF55920">
    <property type="entry name" value="Creatinase/aminopeptidase"/>
    <property type="match status" value="1"/>
</dbReference>
<dbReference type="EMBL" id="JBHUNA010000020">
    <property type="protein sequence ID" value="MFD2761152.1"/>
    <property type="molecule type" value="Genomic_DNA"/>
</dbReference>
<evidence type="ECO:0000313" key="4">
    <source>
        <dbReference type="Proteomes" id="UP001597502"/>
    </source>
</evidence>
<proteinExistence type="predicted"/>
<dbReference type="InterPro" id="IPR000587">
    <property type="entry name" value="Creatinase_N"/>
</dbReference>
<evidence type="ECO:0000259" key="2">
    <source>
        <dbReference type="Pfam" id="PF01321"/>
    </source>
</evidence>
<dbReference type="InterPro" id="IPR029149">
    <property type="entry name" value="Creatin/AminoP/Spt16_N"/>
</dbReference>
<dbReference type="Gene3D" id="3.40.350.10">
    <property type="entry name" value="Creatinase/prolidase N-terminal domain"/>
    <property type="match status" value="1"/>
</dbReference>
<dbReference type="SUPFAM" id="SSF53092">
    <property type="entry name" value="Creatinase/prolidase N-terminal domain"/>
    <property type="match status" value="1"/>
</dbReference>
<reference evidence="4" key="1">
    <citation type="journal article" date="2019" name="Int. J. Syst. Evol. Microbiol.">
        <title>The Global Catalogue of Microorganisms (GCM) 10K type strain sequencing project: providing services to taxonomists for standard genome sequencing and annotation.</title>
        <authorList>
            <consortium name="The Broad Institute Genomics Platform"/>
            <consortium name="The Broad Institute Genome Sequencing Center for Infectious Disease"/>
            <person name="Wu L."/>
            <person name="Ma J."/>
        </authorList>
    </citation>
    <scope>NUCLEOTIDE SEQUENCE [LARGE SCALE GENOMIC DNA]</scope>
    <source>
        <strain evidence="4">TISTR 1535</strain>
    </source>
</reference>
<sequence length="378" mass="42414">MKVNHRLAEIRSFMDERNIVATVVANPDHQYYLSGFKAIMYSRPIIYLVDNDSTNLIVPALEEIHARNEANIDNVLVYYEHPEMAHEGTSPFQHLKLLLSKYAAGSKIGVDMDSTPAQQVDFIKSLGFEVVDLGEKIVEMRYVKDNEELKLMEEAGRISNLAVSTSLNACKEGITEIEMDAVGTKALFEETAKNHPDSTLDLFVMSPSGIKRTVMPHVFSNTRKLQSGDIIIHSRQVSLNGYRAELERTIILGELTDDQKRGFEAAKIAQQKAMEFIKPGVTAAEVDEVSRDVLKKEGFVEYANHRVGHGIGISAHEKPYLRFDNDLVLQEGMVFTIEPGIFIPGIGGFRHSDTLILTKSGNKLITEYPRELKDLTYN</sequence>
<evidence type="ECO:0000313" key="3">
    <source>
        <dbReference type="EMBL" id="MFD2761152.1"/>
    </source>
</evidence>
<feature type="domain" description="Creatinase N-terminal" evidence="2">
    <location>
        <begin position="6"/>
        <end position="143"/>
    </location>
</feature>